<gene>
    <name evidence="1" type="ORF">PS718_04208</name>
</gene>
<dbReference type="EMBL" id="CABVHX010000022">
    <property type="protein sequence ID" value="VVO20969.1"/>
    <property type="molecule type" value="Genomic_DNA"/>
</dbReference>
<evidence type="ECO:0008006" key="3">
    <source>
        <dbReference type="Google" id="ProtNLM"/>
    </source>
</evidence>
<evidence type="ECO:0000313" key="2">
    <source>
        <dbReference type="Proteomes" id="UP000325375"/>
    </source>
</evidence>
<organism evidence="1 2">
    <name type="scientific">Pseudomonas fluorescens</name>
    <dbReference type="NCBI Taxonomy" id="294"/>
    <lineage>
        <taxon>Bacteria</taxon>
        <taxon>Pseudomonadati</taxon>
        <taxon>Pseudomonadota</taxon>
        <taxon>Gammaproteobacteria</taxon>
        <taxon>Pseudomonadales</taxon>
        <taxon>Pseudomonadaceae</taxon>
        <taxon>Pseudomonas</taxon>
    </lineage>
</organism>
<proteinExistence type="predicted"/>
<accession>A0A5E7DTN1</accession>
<name>A0A5E7DTN1_PSEFL</name>
<dbReference type="RefSeq" id="WP_150604451.1">
    <property type="nucleotide sequence ID" value="NZ_CABVHX010000022.1"/>
</dbReference>
<dbReference type="SUPFAM" id="SSF53474">
    <property type="entry name" value="alpha/beta-Hydrolases"/>
    <property type="match status" value="1"/>
</dbReference>
<protein>
    <recommendedName>
        <fullName evidence="3">Alpha/beta hydrolase</fullName>
    </recommendedName>
</protein>
<dbReference type="InterPro" id="IPR029058">
    <property type="entry name" value="AB_hydrolase_fold"/>
</dbReference>
<evidence type="ECO:0000313" key="1">
    <source>
        <dbReference type="EMBL" id="VVO20969.1"/>
    </source>
</evidence>
<reference evidence="1 2" key="1">
    <citation type="submission" date="2019-09" db="EMBL/GenBank/DDBJ databases">
        <authorList>
            <person name="Chandra G."/>
            <person name="Truman W A."/>
        </authorList>
    </citation>
    <scope>NUCLEOTIDE SEQUENCE [LARGE SCALE GENOMIC DNA]</scope>
    <source>
        <strain evidence="1">PS718</strain>
    </source>
</reference>
<sequence>MAGETVTCAKGNNYKLHKEHALTDKKDVSVKAVPVESTKAVVVFIGGAGDKERYYFSGPYENILEARRVFDSRTEALKEEGRYKSEWLGYNEVRGKQDIQRHVLSLIPYKSCPVYIVGHSLGGWNGAHLTKIMSEWGYKVQMLITLDPVGEGALVWAGSDIYFERPEPVAADWINIKAMPSKRDPSDGVADFGEKWLISCGPSLNADVDANHANALGLFTAHIAGAKSASDLLFDSIMKEFS</sequence>
<dbReference type="Proteomes" id="UP000325375">
    <property type="component" value="Unassembled WGS sequence"/>
</dbReference>
<dbReference type="AlphaFoldDB" id="A0A5E7DTN1"/>